<feature type="transmembrane region" description="Helical" evidence="1">
    <location>
        <begin position="552"/>
        <end position="570"/>
    </location>
</feature>
<organism evidence="2 3">
    <name type="scientific">Maribacter chungangensis</name>
    <dbReference type="NCBI Taxonomy" id="1069117"/>
    <lineage>
        <taxon>Bacteria</taxon>
        <taxon>Pseudomonadati</taxon>
        <taxon>Bacteroidota</taxon>
        <taxon>Flavobacteriia</taxon>
        <taxon>Flavobacteriales</taxon>
        <taxon>Flavobacteriaceae</taxon>
        <taxon>Maribacter</taxon>
    </lineage>
</organism>
<comment type="caution">
    <text evidence="2">The sequence shown here is derived from an EMBL/GenBank/DDBJ whole genome shotgun (WGS) entry which is preliminary data.</text>
</comment>
<gene>
    <name evidence="2" type="ORF">ACFQZJ_15165</name>
</gene>
<name>A0ABW3B6V0_9FLAO</name>
<keyword evidence="1" id="KW-0472">Membrane</keyword>
<keyword evidence="1" id="KW-1133">Transmembrane helix</keyword>
<accession>A0ABW3B6V0</accession>
<evidence type="ECO:0000313" key="3">
    <source>
        <dbReference type="Proteomes" id="UP001597012"/>
    </source>
</evidence>
<proteinExistence type="predicted"/>
<keyword evidence="3" id="KW-1185">Reference proteome</keyword>
<dbReference type="Proteomes" id="UP001597012">
    <property type="component" value="Unassembled WGS sequence"/>
</dbReference>
<sequence>MIDRLHFINQELWWAVILLAVAMVLLFVWKEWRGEFHTRVLVNSFVAFLGITALVLLYLRPTLLTEVSGKAMVLTDNYRVAQLDSIKDTEKSIRTIRYRPGLDFSKALDSINEIIVLGDGLQDFDFWQLKDVSVSYLKGVDPKGIVKLKYGNTLRTGQDVLVSGLFNQPVIGNLLVLETPGGEGLDSIRLNDGAEQGFTLRGSVKTKGKFVYRLSEKDSTGAVLNSDPVPVEVLAKKRLRMFISNRFPSFESKYLKNFLAEEGHEVVVRSQMTKGKYKFEYFNTEQSPVYGFREKELNDFDLVVLDTDTYLGLSKTSKDVLIKLTREKGLGIFVQPNETLFRSNGLLVNFDMERDASRKNVRIETGMVETYPYNFRKTDPRGVAVENHSYALAEGKGLVGTTILNNTYQLMLDGKRNAYQNIWTDIINTMAKSKEVTGTFEKLSTFSFVHRPISFSLRTGTSKPKVAVNASYNIPLIKNALIKDKWHGRTYPKSKGWHTLRMEGDTSVTAHYYVMDTIHWKAATAADNILKNNRFFNSVAHTAVQKTIPSEISRWWFFLIFLGCMGYLWGSPKLKA</sequence>
<evidence type="ECO:0000256" key="1">
    <source>
        <dbReference type="SAM" id="Phobius"/>
    </source>
</evidence>
<feature type="transmembrane region" description="Helical" evidence="1">
    <location>
        <begin position="12"/>
        <end position="29"/>
    </location>
</feature>
<dbReference type="EMBL" id="JBHTHY010000014">
    <property type="protein sequence ID" value="MFD0798810.1"/>
    <property type="molecule type" value="Genomic_DNA"/>
</dbReference>
<protein>
    <submittedName>
        <fullName evidence="2">Uncharacterized protein</fullName>
    </submittedName>
</protein>
<feature type="transmembrane region" description="Helical" evidence="1">
    <location>
        <begin position="41"/>
        <end position="59"/>
    </location>
</feature>
<reference evidence="3" key="1">
    <citation type="journal article" date="2019" name="Int. J. Syst. Evol. Microbiol.">
        <title>The Global Catalogue of Microorganisms (GCM) 10K type strain sequencing project: providing services to taxonomists for standard genome sequencing and annotation.</title>
        <authorList>
            <consortium name="The Broad Institute Genomics Platform"/>
            <consortium name="The Broad Institute Genome Sequencing Center for Infectious Disease"/>
            <person name="Wu L."/>
            <person name="Ma J."/>
        </authorList>
    </citation>
    <scope>NUCLEOTIDE SEQUENCE [LARGE SCALE GENOMIC DNA]</scope>
    <source>
        <strain evidence="3">CCUG 61948</strain>
    </source>
</reference>
<keyword evidence="1" id="KW-0812">Transmembrane</keyword>
<evidence type="ECO:0000313" key="2">
    <source>
        <dbReference type="EMBL" id="MFD0798810.1"/>
    </source>
</evidence>
<dbReference type="RefSeq" id="WP_379935718.1">
    <property type="nucleotide sequence ID" value="NZ_JBHTHY010000014.1"/>
</dbReference>